<keyword evidence="4 9" id="KW-0808">Transferase</keyword>
<evidence type="ECO:0000259" key="10">
    <source>
        <dbReference type="PROSITE" id="PS50263"/>
    </source>
</evidence>
<keyword evidence="6 9" id="KW-1133">Transmembrane helix</keyword>
<organism evidence="11 12">
    <name type="scientific">Laribacter hongkongensis</name>
    <dbReference type="NCBI Taxonomy" id="168471"/>
    <lineage>
        <taxon>Bacteria</taxon>
        <taxon>Pseudomonadati</taxon>
        <taxon>Pseudomonadota</taxon>
        <taxon>Betaproteobacteria</taxon>
        <taxon>Neisseriales</taxon>
        <taxon>Aquaspirillaceae</taxon>
        <taxon>Laribacter</taxon>
    </lineage>
</organism>
<evidence type="ECO:0000256" key="1">
    <source>
        <dbReference type="ARBA" id="ARBA00004651"/>
    </source>
</evidence>
<keyword evidence="11" id="KW-0449">Lipoprotein</keyword>
<dbReference type="CDD" id="cd07571">
    <property type="entry name" value="ALP_N-acyl_transferase"/>
    <property type="match status" value="1"/>
</dbReference>
<feature type="transmembrane region" description="Helical" evidence="9">
    <location>
        <begin position="115"/>
        <end position="135"/>
    </location>
</feature>
<keyword evidence="5 9" id="KW-0812">Transmembrane</keyword>
<keyword evidence="3 9" id="KW-1003">Cell membrane</keyword>
<dbReference type="PANTHER" id="PTHR38686">
    <property type="entry name" value="APOLIPOPROTEIN N-ACYLTRANSFERASE"/>
    <property type="match status" value="1"/>
</dbReference>
<dbReference type="GO" id="GO:0042158">
    <property type="term" value="P:lipoprotein biosynthetic process"/>
    <property type="evidence" value="ECO:0007669"/>
    <property type="project" value="UniProtKB-UniRule"/>
</dbReference>
<dbReference type="Proteomes" id="UP000197424">
    <property type="component" value="Chromosome"/>
</dbReference>
<evidence type="ECO:0000256" key="6">
    <source>
        <dbReference type="ARBA" id="ARBA00022989"/>
    </source>
</evidence>
<dbReference type="RefSeq" id="WP_232054586.1">
    <property type="nucleotide sequence ID" value="NZ_CP022115.1"/>
</dbReference>
<evidence type="ECO:0000256" key="8">
    <source>
        <dbReference type="ARBA" id="ARBA00023315"/>
    </source>
</evidence>
<feature type="transmembrane region" description="Helical" evidence="9">
    <location>
        <begin position="155"/>
        <end position="182"/>
    </location>
</feature>
<dbReference type="UniPathway" id="UPA00666"/>
<comment type="subcellular location">
    <subcellularLocation>
        <location evidence="1 9">Cell membrane</location>
        <topology evidence="1 9">Multi-pass membrane protein</topology>
    </subcellularLocation>
</comment>
<gene>
    <name evidence="9" type="primary">lnt</name>
    <name evidence="11" type="ORF">LHGZ1_0288</name>
</gene>
<evidence type="ECO:0000256" key="2">
    <source>
        <dbReference type="ARBA" id="ARBA00010065"/>
    </source>
</evidence>
<comment type="pathway">
    <text evidence="9">Protein modification; lipoprotein biosynthesis (N-acyl transfer).</text>
</comment>
<protein>
    <recommendedName>
        <fullName evidence="9">Apolipoprotein N-acyltransferase</fullName>
        <shortName evidence="9">ALP N-acyltransferase</shortName>
        <ecNumber evidence="9">2.3.1.269</ecNumber>
    </recommendedName>
</protein>
<dbReference type="Pfam" id="PF00795">
    <property type="entry name" value="CN_hydrolase"/>
    <property type="match status" value="1"/>
</dbReference>
<evidence type="ECO:0000256" key="3">
    <source>
        <dbReference type="ARBA" id="ARBA00022475"/>
    </source>
</evidence>
<feature type="transmembrane region" description="Helical" evidence="9">
    <location>
        <begin position="46"/>
        <end position="66"/>
    </location>
</feature>
<dbReference type="InterPro" id="IPR045378">
    <property type="entry name" value="LNT_N"/>
</dbReference>
<evidence type="ECO:0000313" key="12">
    <source>
        <dbReference type="Proteomes" id="UP000197424"/>
    </source>
</evidence>
<proteinExistence type="inferred from homology"/>
<dbReference type="PROSITE" id="PS50263">
    <property type="entry name" value="CN_HYDROLASE"/>
    <property type="match status" value="1"/>
</dbReference>
<dbReference type="EMBL" id="CP022115">
    <property type="protein sequence ID" value="ASJ23119.1"/>
    <property type="molecule type" value="Genomic_DNA"/>
</dbReference>
<evidence type="ECO:0000313" key="11">
    <source>
        <dbReference type="EMBL" id="ASJ23119.1"/>
    </source>
</evidence>
<dbReference type="InterPro" id="IPR003010">
    <property type="entry name" value="C-N_Hydrolase"/>
</dbReference>
<feature type="transmembrane region" description="Helical" evidence="9">
    <location>
        <begin position="194"/>
        <end position="212"/>
    </location>
</feature>
<dbReference type="Gene3D" id="3.60.110.10">
    <property type="entry name" value="Carbon-nitrogen hydrolase"/>
    <property type="match status" value="1"/>
</dbReference>
<reference evidence="12" key="1">
    <citation type="submission" date="2017-06" db="EMBL/GenBank/DDBJ databases">
        <title>Whole genome sequence of Laribacter hongkongensis LHGZ1.</title>
        <authorList>
            <person name="Chen D."/>
            <person name="Wu H."/>
            <person name="Chen J."/>
        </authorList>
    </citation>
    <scope>NUCLEOTIDE SEQUENCE [LARGE SCALE GENOMIC DNA]</scope>
    <source>
        <strain evidence="12">LHGZ1</strain>
    </source>
</reference>
<dbReference type="HAMAP" id="MF_01148">
    <property type="entry name" value="Lnt"/>
    <property type="match status" value="1"/>
</dbReference>
<accession>A0A248LF58</accession>
<keyword evidence="7 9" id="KW-0472">Membrane</keyword>
<dbReference type="InterPro" id="IPR036526">
    <property type="entry name" value="C-N_Hydrolase_sf"/>
</dbReference>
<dbReference type="Pfam" id="PF20154">
    <property type="entry name" value="LNT_N"/>
    <property type="match status" value="1"/>
</dbReference>
<dbReference type="SUPFAM" id="SSF56317">
    <property type="entry name" value="Carbon-nitrogen hydrolase"/>
    <property type="match status" value="1"/>
</dbReference>
<dbReference type="InterPro" id="IPR004563">
    <property type="entry name" value="Apolipo_AcylTrfase"/>
</dbReference>
<comment type="similarity">
    <text evidence="2 9">Belongs to the CN hydrolase family. Apolipoprotein N-acyltransferase subfamily.</text>
</comment>
<comment type="function">
    <text evidence="9">Catalyzes the phospholipid dependent N-acylation of the N-terminal cysteine of apolipoprotein, the last step in lipoprotein maturation.</text>
</comment>
<dbReference type="PANTHER" id="PTHR38686:SF1">
    <property type="entry name" value="APOLIPOPROTEIN N-ACYLTRANSFERASE"/>
    <property type="match status" value="1"/>
</dbReference>
<evidence type="ECO:0000256" key="5">
    <source>
        <dbReference type="ARBA" id="ARBA00022692"/>
    </source>
</evidence>
<dbReference type="GO" id="GO:0016410">
    <property type="term" value="F:N-acyltransferase activity"/>
    <property type="evidence" value="ECO:0007669"/>
    <property type="project" value="UniProtKB-UniRule"/>
</dbReference>
<evidence type="ECO:0000256" key="7">
    <source>
        <dbReference type="ARBA" id="ARBA00023136"/>
    </source>
</evidence>
<keyword evidence="8 9" id="KW-0012">Acyltransferase</keyword>
<dbReference type="NCBIfam" id="TIGR00546">
    <property type="entry name" value="lnt"/>
    <property type="match status" value="1"/>
</dbReference>
<evidence type="ECO:0000256" key="9">
    <source>
        <dbReference type="HAMAP-Rule" id="MF_01148"/>
    </source>
</evidence>
<name>A0A248LF58_9NEIS</name>
<dbReference type="EC" id="2.3.1.269" evidence="9"/>
<feature type="transmembrane region" description="Helical" evidence="9">
    <location>
        <begin position="476"/>
        <end position="495"/>
    </location>
</feature>
<dbReference type="GO" id="GO:0005886">
    <property type="term" value="C:plasma membrane"/>
    <property type="evidence" value="ECO:0007669"/>
    <property type="project" value="UniProtKB-SubCell"/>
</dbReference>
<feature type="domain" description="CN hydrolase" evidence="10">
    <location>
        <begin position="230"/>
        <end position="466"/>
    </location>
</feature>
<evidence type="ECO:0000256" key="4">
    <source>
        <dbReference type="ARBA" id="ARBA00022679"/>
    </source>
</evidence>
<dbReference type="AlphaFoldDB" id="A0A248LF58"/>
<sequence length="504" mass="55295">MRILLVALLAGLAYPLTLAPYHLGWLMPVLLAVPVRLSIGASPRRAFAAGYVWALTGFAASFYWTYLSLHDIAGLPALLAAPLTLLLPAWLALFPALALALAARWARRSDRPTGTWLLAFPLLMTLADWLRGWVITGFPWGALGYTQVPDGPLAGYLPVTGIFGLSWMVALTAAVLAWLLWLRQTGNTRPQRRLIALTVLLVAALWSGGVALKQREWTHPVGKPLTVSLAQGAIPQSLKWDPDAFGLTLRVYAEQVATARGRLIILPETAFPLMYDEMPAQYVNALRDMAAAKGAELVTGAPTRLADGRYFNSVVSVTGREQRYSKDHLVPFGEFIPLPWLTGWLYRFMDIPLSGFTPGGTQQAPLTLAGERVAFNVCYEDSFGEELIGPAREATLLANVSNMAWFGNSNAAWQHLQLAQTRALETGRPMVRATNTGLTAAIDHRGQVLAEMPQFTRGVLEVTVQPRSGLTPYMRWGNLPVVLAALAGLALWWGWTRRQGRKNR</sequence>
<feature type="transmembrane region" description="Helical" evidence="9">
    <location>
        <begin position="78"/>
        <end position="103"/>
    </location>
</feature>
<comment type="catalytic activity">
    <reaction evidence="9">
        <text>N-terminal S-1,2-diacyl-sn-glyceryl-L-cysteinyl-[lipoprotein] + a glycerophospholipid = N-acyl-S-1,2-diacyl-sn-glyceryl-L-cysteinyl-[lipoprotein] + a 2-acyl-sn-glycero-3-phospholipid + H(+)</text>
        <dbReference type="Rhea" id="RHEA:48228"/>
        <dbReference type="Rhea" id="RHEA-COMP:14681"/>
        <dbReference type="Rhea" id="RHEA-COMP:14684"/>
        <dbReference type="ChEBI" id="CHEBI:15378"/>
        <dbReference type="ChEBI" id="CHEBI:136912"/>
        <dbReference type="ChEBI" id="CHEBI:140656"/>
        <dbReference type="ChEBI" id="CHEBI:140657"/>
        <dbReference type="ChEBI" id="CHEBI:140660"/>
        <dbReference type="EC" id="2.3.1.269"/>
    </reaction>
</comment>